<comment type="caution">
    <text evidence="6">The sequence shown here is derived from an EMBL/GenBank/DDBJ whole genome shotgun (WGS) entry which is preliminary data.</text>
</comment>
<gene>
    <name evidence="6" type="primary">PCL1_5</name>
    <name evidence="6" type="ORF">PIB30_088504</name>
</gene>
<dbReference type="SUPFAM" id="SSF46689">
    <property type="entry name" value="Homeodomain-like"/>
    <property type="match status" value="1"/>
</dbReference>
<comment type="subcellular location">
    <subcellularLocation>
        <location evidence="1">Nucleus</location>
    </subcellularLocation>
</comment>
<keyword evidence="3" id="KW-0804">Transcription</keyword>
<organism evidence="6 7">
    <name type="scientific">Stylosanthes scabra</name>
    <dbReference type="NCBI Taxonomy" id="79078"/>
    <lineage>
        <taxon>Eukaryota</taxon>
        <taxon>Viridiplantae</taxon>
        <taxon>Streptophyta</taxon>
        <taxon>Embryophyta</taxon>
        <taxon>Tracheophyta</taxon>
        <taxon>Spermatophyta</taxon>
        <taxon>Magnoliopsida</taxon>
        <taxon>eudicotyledons</taxon>
        <taxon>Gunneridae</taxon>
        <taxon>Pentapetalae</taxon>
        <taxon>rosids</taxon>
        <taxon>fabids</taxon>
        <taxon>Fabales</taxon>
        <taxon>Fabaceae</taxon>
        <taxon>Papilionoideae</taxon>
        <taxon>50 kb inversion clade</taxon>
        <taxon>dalbergioids sensu lato</taxon>
        <taxon>Dalbergieae</taxon>
        <taxon>Pterocarpus clade</taxon>
        <taxon>Stylosanthes</taxon>
    </lineage>
</organism>
<name>A0ABU6WX50_9FABA</name>
<keyword evidence="4" id="KW-0539">Nucleus</keyword>
<dbReference type="Gene3D" id="1.10.10.60">
    <property type="entry name" value="Homeodomain-like"/>
    <property type="match status" value="1"/>
</dbReference>
<feature type="region of interest" description="Disordered" evidence="5">
    <location>
        <begin position="1"/>
        <end position="34"/>
    </location>
</feature>
<dbReference type="InterPro" id="IPR009057">
    <property type="entry name" value="Homeodomain-like_sf"/>
</dbReference>
<accession>A0ABU6WX50</accession>
<proteinExistence type="predicted"/>
<reference evidence="6 7" key="1">
    <citation type="journal article" date="2023" name="Plants (Basel)">
        <title>Bridging the Gap: Combining Genomics and Transcriptomics Approaches to Understand Stylosanthes scabra, an Orphan Legume from the Brazilian Caatinga.</title>
        <authorList>
            <person name="Ferreira-Neto J.R.C."/>
            <person name="da Silva M.D."/>
            <person name="Binneck E."/>
            <person name="de Melo N.F."/>
            <person name="da Silva R.H."/>
            <person name="de Melo A.L.T.M."/>
            <person name="Pandolfi V."/>
            <person name="Bustamante F.O."/>
            <person name="Brasileiro-Vidal A.C."/>
            <person name="Benko-Iseppon A.M."/>
        </authorList>
    </citation>
    <scope>NUCLEOTIDE SEQUENCE [LARGE SCALE GENOMIC DNA]</scope>
    <source>
        <tissue evidence="6">Leaves</tissue>
    </source>
</reference>
<evidence type="ECO:0000256" key="2">
    <source>
        <dbReference type="ARBA" id="ARBA00023015"/>
    </source>
</evidence>
<dbReference type="InterPro" id="IPR044841">
    <property type="entry name" value="LUX/BOA-like"/>
</dbReference>
<protein>
    <submittedName>
        <fullName evidence="6">PHO85 cyclin-1</fullName>
    </submittedName>
</protein>
<evidence type="ECO:0000256" key="3">
    <source>
        <dbReference type="ARBA" id="ARBA00023163"/>
    </source>
</evidence>
<sequence length="101" mass="11172">MSSEAEARDETPTDSISYSFAGQRRSLQPVDEGAGPQLHQHFLDALALLGINYAVPKRIMQLMSVEGLTRQNVAKHLQKYHLCLKRIQECSNEGPSSSSSN</sequence>
<dbReference type="EMBL" id="JASCZI010182851">
    <property type="protein sequence ID" value="MED6188708.1"/>
    <property type="molecule type" value="Genomic_DNA"/>
</dbReference>
<evidence type="ECO:0000313" key="6">
    <source>
        <dbReference type="EMBL" id="MED6188708.1"/>
    </source>
</evidence>
<dbReference type="PANTHER" id="PTHR31442:SF29">
    <property type="entry name" value="HOMEODOMAIN-LIKE SUPERFAMILY PROTEIN"/>
    <property type="match status" value="1"/>
</dbReference>
<keyword evidence="2" id="KW-0805">Transcription regulation</keyword>
<keyword evidence="7" id="KW-1185">Reference proteome</keyword>
<evidence type="ECO:0000256" key="4">
    <source>
        <dbReference type="ARBA" id="ARBA00023242"/>
    </source>
</evidence>
<evidence type="ECO:0000313" key="7">
    <source>
        <dbReference type="Proteomes" id="UP001341840"/>
    </source>
</evidence>
<dbReference type="Proteomes" id="UP001341840">
    <property type="component" value="Unassembled WGS sequence"/>
</dbReference>
<dbReference type="NCBIfam" id="TIGR01557">
    <property type="entry name" value="myb_SHAQKYF"/>
    <property type="match status" value="1"/>
</dbReference>
<feature type="compositionally biased region" description="Basic and acidic residues" evidence="5">
    <location>
        <begin position="1"/>
        <end position="11"/>
    </location>
</feature>
<evidence type="ECO:0000256" key="1">
    <source>
        <dbReference type="ARBA" id="ARBA00004123"/>
    </source>
</evidence>
<dbReference type="InterPro" id="IPR006447">
    <property type="entry name" value="Myb_dom_plants"/>
</dbReference>
<dbReference type="PANTHER" id="PTHR31442">
    <property type="entry name" value="HOMEODOMAIN-LIKE SUPERFAMILY PROTEIN-RELATED"/>
    <property type="match status" value="1"/>
</dbReference>
<evidence type="ECO:0000256" key="5">
    <source>
        <dbReference type="SAM" id="MobiDB-lite"/>
    </source>
</evidence>